<feature type="transmembrane region" description="Helical" evidence="1">
    <location>
        <begin position="63"/>
        <end position="86"/>
    </location>
</feature>
<sequence length="154" mass="16654">MMRDIHSILPEDTGTYRGDPWVPTFLVLLSVVATARSVIHIARHDGGAASIAGIDIEVEGGQNLIAIFAQWGLVQLLNAAIGWIVVTRYRGLIPLILLTSLVENIGRIAIGHSKPLKVAKPPPGHYGSLVVIPLLAAAFWRSLPERDSFYTNAS</sequence>
<protein>
    <submittedName>
        <fullName evidence="2">Uncharacterized protein</fullName>
    </submittedName>
</protein>
<dbReference type="AlphaFoldDB" id="E0X6Q6"/>
<feature type="transmembrane region" description="Helical" evidence="1">
    <location>
        <begin position="122"/>
        <end position="140"/>
    </location>
</feature>
<organism evidence="2">
    <name type="scientific">uncultured microorganism</name>
    <dbReference type="NCBI Taxonomy" id="358574"/>
    <lineage>
        <taxon>unclassified sequences</taxon>
        <taxon>environmental samples</taxon>
    </lineage>
</organism>
<proteinExistence type="predicted"/>
<keyword evidence="1" id="KW-0472">Membrane</keyword>
<feature type="transmembrane region" description="Helical" evidence="1">
    <location>
        <begin position="20"/>
        <end position="42"/>
    </location>
</feature>
<name>E0X6Q6_9ZZZZ</name>
<accession>E0X6Q6</accession>
<dbReference type="EMBL" id="GQ844926">
    <property type="protein sequence ID" value="ACY25461.1"/>
    <property type="molecule type" value="Genomic_DNA"/>
</dbReference>
<keyword evidence="1" id="KW-1133">Transmembrane helix</keyword>
<feature type="transmembrane region" description="Helical" evidence="1">
    <location>
        <begin position="92"/>
        <end position="110"/>
    </location>
</feature>
<evidence type="ECO:0000256" key="1">
    <source>
        <dbReference type="SAM" id="Phobius"/>
    </source>
</evidence>
<keyword evidence="1" id="KW-0812">Transmembrane</keyword>
<evidence type="ECO:0000313" key="2">
    <source>
        <dbReference type="EMBL" id="ACY25461.1"/>
    </source>
</evidence>
<reference evidence="2" key="1">
    <citation type="submission" date="2009-08" db="EMBL/GenBank/DDBJ databases">
        <title>Screening for novel FADH2-dependent halogenase genes in the metagenomes of marine sponge associated microbial consortia.</title>
        <authorList>
            <person name="Scheuermayer M."/>
            <person name="Fieseler L."/>
            <person name="Bayer K."/>
            <person name="Hentschel U."/>
        </authorList>
    </citation>
    <scope>NUCLEOTIDE SEQUENCE</scope>
</reference>